<evidence type="ECO:0000256" key="1">
    <source>
        <dbReference type="SAM" id="SignalP"/>
    </source>
</evidence>
<evidence type="ECO:0000313" key="3">
    <source>
        <dbReference type="EMBL" id="MEN7547888.1"/>
    </source>
</evidence>
<reference evidence="3 4" key="1">
    <citation type="submission" date="2024-04" db="EMBL/GenBank/DDBJ databases">
        <title>Novel genus in family Flammeovirgaceae.</title>
        <authorList>
            <person name="Nguyen T.H."/>
            <person name="Vuong T.Q."/>
            <person name="Le H."/>
            <person name="Kim S.-G."/>
        </authorList>
    </citation>
    <scope>NUCLEOTIDE SEQUENCE [LARGE SCALE GENOMIC DNA]</scope>
    <source>
        <strain evidence="3 4">JCM 23209</strain>
    </source>
</reference>
<organism evidence="3 4">
    <name type="scientific">Rapidithrix thailandica</name>
    <dbReference type="NCBI Taxonomy" id="413964"/>
    <lineage>
        <taxon>Bacteria</taxon>
        <taxon>Pseudomonadati</taxon>
        <taxon>Bacteroidota</taxon>
        <taxon>Cytophagia</taxon>
        <taxon>Cytophagales</taxon>
        <taxon>Flammeovirgaceae</taxon>
        <taxon>Rapidithrix</taxon>
    </lineage>
</organism>
<name>A0AAW9S643_9BACT</name>
<evidence type="ECO:0000259" key="2">
    <source>
        <dbReference type="Pfam" id="PF13372"/>
    </source>
</evidence>
<dbReference type="EMBL" id="JBDKWZ010000004">
    <property type="protein sequence ID" value="MEN7547888.1"/>
    <property type="molecule type" value="Genomic_DNA"/>
</dbReference>
<dbReference type="AlphaFoldDB" id="A0AAW9S643"/>
<proteinExistence type="predicted"/>
<keyword evidence="1" id="KW-0732">Signal</keyword>
<protein>
    <submittedName>
        <fullName evidence="3">Alginate export family protein</fullName>
    </submittedName>
</protein>
<gene>
    <name evidence="3" type="ORF">AAG747_08210</name>
</gene>
<sequence length="426" mass="48901">MMNRKFYYSLLFALPLWLATFSQATAQFTLSGQIRPRFQFRNGFKDMPDSGDKPAAFIAQRTRLNADYIYDQKVQAYISIQDVRVWGDQDQFADVPNIGLFEGWVKLNLCEKFAFKFGRQQLVYDDSRILGSLNWREAGRSHDAALLMYTDSTFEVHAGAALNNDKGSAFQVPYTSDYYKSMQFLWLAKKFGNLKLTGLLVNNGLENADTTVNYSQTLGGNLYYNTNKVSLQATYYHQLGRNRDDYKVNANMLSLQGKVKFTPSLNLTIGADIMSGTDADTYMDANNNETNTFDIVYGARHKFYGSMDYFYLGFTPVTGLRDFYFKPEWVLNPKFSLSSQNHFFYTAADMKNPQDIHQAIDAYLGYELDLMFTWKFNKITRIRGGYSQMFSAESMEFVKGKGQHGEVANWAWLEVSVTPVFFKSDK</sequence>
<feature type="signal peptide" evidence="1">
    <location>
        <begin position="1"/>
        <end position="26"/>
    </location>
</feature>
<comment type="caution">
    <text evidence="3">The sequence shown here is derived from an EMBL/GenBank/DDBJ whole genome shotgun (WGS) entry which is preliminary data.</text>
</comment>
<evidence type="ECO:0000313" key="4">
    <source>
        <dbReference type="Proteomes" id="UP001403385"/>
    </source>
</evidence>
<accession>A0AAW9S643</accession>
<dbReference type="InterPro" id="IPR025388">
    <property type="entry name" value="Alginate_export_dom"/>
</dbReference>
<feature type="domain" description="Alginate export" evidence="2">
    <location>
        <begin position="29"/>
        <end position="391"/>
    </location>
</feature>
<dbReference type="Proteomes" id="UP001403385">
    <property type="component" value="Unassembled WGS sequence"/>
</dbReference>
<dbReference type="Pfam" id="PF13372">
    <property type="entry name" value="Alginate_exp"/>
    <property type="match status" value="1"/>
</dbReference>
<feature type="chain" id="PRO_5043701513" evidence="1">
    <location>
        <begin position="27"/>
        <end position="426"/>
    </location>
</feature>
<dbReference type="SUPFAM" id="SSF56935">
    <property type="entry name" value="Porins"/>
    <property type="match status" value="1"/>
</dbReference>
<dbReference type="RefSeq" id="WP_346820669.1">
    <property type="nucleotide sequence ID" value="NZ_JBDKWZ010000004.1"/>
</dbReference>
<keyword evidence="4" id="KW-1185">Reference proteome</keyword>